<dbReference type="Pfam" id="PF17881">
    <property type="entry name" value="TseB"/>
    <property type="match status" value="1"/>
</dbReference>
<dbReference type="Gene3D" id="3.10.450.40">
    <property type="match status" value="2"/>
</dbReference>
<keyword evidence="1" id="KW-1133">Transmembrane helix</keyword>
<keyword evidence="1" id="KW-0472">Membrane</keyword>
<name>A0A941DUF6_9BACI</name>
<dbReference type="RefSeq" id="WP_026680991.1">
    <property type="nucleotide sequence ID" value="NZ_BAAACY010000037.1"/>
</dbReference>
<dbReference type="InterPro" id="IPR046350">
    <property type="entry name" value="Cystatin_sf"/>
</dbReference>
<proteinExistence type="predicted"/>
<evidence type="ECO:0000313" key="3">
    <source>
        <dbReference type="EMBL" id="MBR7795581.1"/>
    </source>
</evidence>
<feature type="transmembrane region" description="Helical" evidence="1">
    <location>
        <begin position="17"/>
        <end position="38"/>
    </location>
</feature>
<dbReference type="Proteomes" id="UP000675284">
    <property type="component" value="Unassembled WGS sequence"/>
</dbReference>
<dbReference type="SUPFAM" id="SSF54403">
    <property type="entry name" value="Cystatin/monellin"/>
    <property type="match status" value="2"/>
</dbReference>
<gene>
    <name evidence="3" type="ORF">KCX74_05935</name>
</gene>
<reference evidence="3" key="1">
    <citation type="submission" date="2021-04" db="EMBL/GenBank/DDBJ databases">
        <title>Isolation and polyphasic classification of algal microorganism.</title>
        <authorList>
            <person name="Wang S."/>
        </authorList>
    </citation>
    <scope>NUCLEOTIDE SEQUENCE</scope>
    <source>
        <strain evidence="3">720a</strain>
    </source>
</reference>
<keyword evidence="1" id="KW-0812">Transmembrane</keyword>
<dbReference type="EMBL" id="JAGSOT010000012">
    <property type="protein sequence ID" value="MBR7795581.1"/>
    <property type="molecule type" value="Genomic_DNA"/>
</dbReference>
<evidence type="ECO:0000313" key="4">
    <source>
        <dbReference type="Proteomes" id="UP000675284"/>
    </source>
</evidence>
<feature type="domain" description="Cell wall elongation regulator TseB-like" evidence="2">
    <location>
        <begin position="51"/>
        <end position="90"/>
    </location>
</feature>
<accession>A0A941DUF6</accession>
<dbReference type="InterPro" id="IPR041401">
    <property type="entry name" value="TseB-like_dom"/>
</dbReference>
<dbReference type="PROSITE" id="PS51257">
    <property type="entry name" value="PROKAR_LIPOPROTEIN"/>
    <property type="match status" value="1"/>
</dbReference>
<comment type="caution">
    <text evidence="3">The sequence shown here is derived from an EMBL/GenBank/DDBJ whole genome shotgun (WGS) entry which is preliminary data.</text>
</comment>
<evidence type="ECO:0000256" key="1">
    <source>
        <dbReference type="SAM" id="Phobius"/>
    </source>
</evidence>
<keyword evidence="4" id="KW-1185">Reference proteome</keyword>
<sequence length="176" mass="20665">MRIRQSSRFTGPKWLKWSLLISIIILISCFIYMIFLYVDLKESKTAGYAETERQLLKANALTEVTAIKTFNGEKAYHVVFGKDGKEEKIIFYPLEGKKKNLTTINQSEIIAEDAIIDDWKQQCNQCEFVKITPALVNENALWELTYKDQSGRYVLDYLSIYDGSRYEQYRLKRMFN</sequence>
<organism evidence="3 4">
    <name type="scientific">Virgibacillus salarius</name>
    <dbReference type="NCBI Taxonomy" id="447199"/>
    <lineage>
        <taxon>Bacteria</taxon>
        <taxon>Bacillati</taxon>
        <taxon>Bacillota</taxon>
        <taxon>Bacilli</taxon>
        <taxon>Bacillales</taxon>
        <taxon>Bacillaceae</taxon>
        <taxon>Virgibacillus</taxon>
    </lineage>
</organism>
<dbReference type="AlphaFoldDB" id="A0A941DUF6"/>
<evidence type="ECO:0000259" key="2">
    <source>
        <dbReference type="Pfam" id="PF17881"/>
    </source>
</evidence>
<protein>
    <submittedName>
        <fullName evidence="3">DUF5590 domain-containing protein</fullName>
    </submittedName>
</protein>